<keyword evidence="2" id="KW-1185">Reference proteome</keyword>
<comment type="caution">
    <text evidence="1">The sequence shown here is derived from an EMBL/GenBank/DDBJ whole genome shotgun (WGS) entry which is preliminary data.</text>
</comment>
<dbReference type="Proteomes" id="UP000032221">
    <property type="component" value="Unassembled WGS sequence"/>
</dbReference>
<dbReference type="EMBL" id="JXST01000028">
    <property type="protein sequence ID" value="KIU15399.1"/>
    <property type="molecule type" value="Genomic_DNA"/>
</dbReference>
<dbReference type="Pfam" id="PF02635">
    <property type="entry name" value="DsrE"/>
    <property type="match status" value="1"/>
</dbReference>
<dbReference type="InterPro" id="IPR027396">
    <property type="entry name" value="DsrEFH-like"/>
</dbReference>
<dbReference type="STRING" id="280871.TL10_19400"/>
<dbReference type="InterPro" id="IPR003787">
    <property type="entry name" value="Sulphur_relay_DsrE/F-like"/>
</dbReference>
<dbReference type="OrthoDB" id="9812053at2"/>
<gene>
    <name evidence="1" type="ORF">TL10_19400</name>
</gene>
<evidence type="ECO:0000313" key="2">
    <source>
        <dbReference type="Proteomes" id="UP000032221"/>
    </source>
</evidence>
<accession>A0A0D1JS35</accession>
<evidence type="ECO:0000313" key="1">
    <source>
        <dbReference type="EMBL" id="KIU15399.1"/>
    </source>
</evidence>
<sequence>MSSKVAISLTTGLEDAEKVTIALLVAVGAAEQGHPTMMFLTKEAVRLAQPGFALGVACDGWPPLPDLMARYEAAGGKFLICPICFNAKGLEAERVVANADLGGTIPLWQWIGDEPATTFSY</sequence>
<protein>
    <submittedName>
        <fullName evidence="1">Peroxiredoxin</fullName>
    </submittedName>
</protein>
<organism evidence="1 2">
    <name type="scientific">Mycolicibacterium llatzerense</name>
    <dbReference type="NCBI Taxonomy" id="280871"/>
    <lineage>
        <taxon>Bacteria</taxon>
        <taxon>Bacillati</taxon>
        <taxon>Actinomycetota</taxon>
        <taxon>Actinomycetes</taxon>
        <taxon>Mycobacteriales</taxon>
        <taxon>Mycobacteriaceae</taxon>
        <taxon>Mycolicibacterium</taxon>
    </lineage>
</organism>
<dbReference type="SUPFAM" id="SSF75169">
    <property type="entry name" value="DsrEFH-like"/>
    <property type="match status" value="1"/>
</dbReference>
<reference evidence="1 2" key="1">
    <citation type="submission" date="2015-01" db="EMBL/GenBank/DDBJ databases">
        <title>Genome sequence of Mycobacterium llatzerense and Mycobacterium immunogenum recovered from brain abscess.</title>
        <authorList>
            <person name="Greninger A.L."/>
            <person name="Langelier C."/>
            <person name="Cunningham G."/>
            <person name="Chiu C.Y."/>
            <person name="Miller S."/>
        </authorList>
    </citation>
    <scope>NUCLEOTIDE SEQUENCE [LARGE SCALE GENOMIC DNA]</scope>
    <source>
        <strain evidence="1 2">CLUC14</strain>
    </source>
</reference>
<dbReference type="AlphaFoldDB" id="A0A0D1JS35"/>
<name>A0A0D1JS35_9MYCO</name>
<dbReference type="PATRIC" id="fig|280871.6.peg.4015"/>
<dbReference type="RefSeq" id="WP_043986893.1">
    <property type="nucleotide sequence ID" value="NZ_JXST01000028.1"/>
</dbReference>
<dbReference type="Gene3D" id="3.40.1260.10">
    <property type="entry name" value="DsrEFH-like"/>
    <property type="match status" value="1"/>
</dbReference>
<proteinExistence type="predicted"/>